<reference evidence="3" key="1">
    <citation type="submission" date="2022-11" db="UniProtKB">
        <authorList>
            <consortium name="WormBaseParasite"/>
        </authorList>
    </citation>
    <scope>IDENTIFICATION</scope>
</reference>
<dbReference type="Gene3D" id="3.80.10.10">
    <property type="entry name" value="Ribonuclease Inhibitor"/>
    <property type="match status" value="1"/>
</dbReference>
<feature type="region of interest" description="Disordered" evidence="1">
    <location>
        <begin position="146"/>
        <end position="173"/>
    </location>
</feature>
<dbReference type="PANTHER" id="PTHR46282:SF2">
    <property type="entry name" value="LEUCINE-RICH MELANOCYTE DIFFERENTIATION-ASSOCIATED PROTEIN"/>
    <property type="match status" value="1"/>
</dbReference>
<evidence type="ECO:0000256" key="1">
    <source>
        <dbReference type="SAM" id="MobiDB-lite"/>
    </source>
</evidence>
<dbReference type="InterPro" id="IPR043313">
    <property type="entry name" value="LRMDA"/>
</dbReference>
<feature type="compositionally biased region" description="Polar residues" evidence="1">
    <location>
        <begin position="162"/>
        <end position="173"/>
    </location>
</feature>
<proteinExistence type="predicted"/>
<keyword evidence="2" id="KW-1185">Reference proteome</keyword>
<dbReference type="WBParaSite" id="PgR050X_g031_t05">
    <property type="protein sequence ID" value="PgR050X_g031_t05"/>
    <property type="gene ID" value="PgR050X_g031"/>
</dbReference>
<evidence type="ECO:0000313" key="3">
    <source>
        <dbReference type="WBParaSite" id="PgR050X_g031_t05"/>
    </source>
</evidence>
<dbReference type="InterPro" id="IPR032675">
    <property type="entry name" value="LRR_dom_sf"/>
</dbReference>
<evidence type="ECO:0000313" key="2">
    <source>
        <dbReference type="Proteomes" id="UP000887569"/>
    </source>
</evidence>
<dbReference type="SUPFAM" id="SSF52058">
    <property type="entry name" value="L domain-like"/>
    <property type="match status" value="1"/>
</dbReference>
<name>A0A915BPA8_PARUN</name>
<protein>
    <submittedName>
        <fullName evidence="3">Glucose-methanol-choline oxidoreductase N-terminal domain-containing protein</fullName>
    </submittedName>
</protein>
<dbReference type="PANTHER" id="PTHR46282">
    <property type="entry name" value="LEUCINE-RICH MELANOCYTE DIFFERENTIATION-ASSOCIATED PROTEIN"/>
    <property type="match status" value="1"/>
</dbReference>
<sequence>MLQSCCANRSSTFDRSKSSVDESLRVIDISNQYLDSLPNVVIENRHRIEHLILDGNKFTEHSLNVPSFDNLVTLSLNSNMIRNVALLLRYLGKQCPKLTFLSLIGNPGWPHPISVHNSSAYYSHRKLAARCLPHLKFLDSTMVERRIRNTHNDPRKRKDTKGNISSSSQRCLS</sequence>
<dbReference type="AlphaFoldDB" id="A0A915BPA8"/>
<dbReference type="Proteomes" id="UP000887569">
    <property type="component" value="Unplaced"/>
</dbReference>
<accession>A0A915BPA8</accession>
<organism evidence="2 3">
    <name type="scientific">Parascaris univalens</name>
    <name type="common">Nematode worm</name>
    <dbReference type="NCBI Taxonomy" id="6257"/>
    <lineage>
        <taxon>Eukaryota</taxon>
        <taxon>Metazoa</taxon>
        <taxon>Ecdysozoa</taxon>
        <taxon>Nematoda</taxon>
        <taxon>Chromadorea</taxon>
        <taxon>Rhabditida</taxon>
        <taxon>Spirurina</taxon>
        <taxon>Ascaridomorpha</taxon>
        <taxon>Ascaridoidea</taxon>
        <taxon>Ascarididae</taxon>
        <taxon>Parascaris</taxon>
    </lineage>
</organism>